<dbReference type="PANTHER" id="PTHR43065:SF10">
    <property type="entry name" value="PEROXIDE STRESS-ACTIVATED HISTIDINE KINASE MAK3"/>
    <property type="match status" value="1"/>
</dbReference>
<dbReference type="PANTHER" id="PTHR43065">
    <property type="entry name" value="SENSOR HISTIDINE KINASE"/>
    <property type="match status" value="1"/>
</dbReference>
<dbReference type="SUPFAM" id="SSF47384">
    <property type="entry name" value="Homodimeric domain of signal transducing histidine kinase"/>
    <property type="match status" value="1"/>
</dbReference>
<evidence type="ECO:0000256" key="5">
    <source>
        <dbReference type="ARBA" id="ARBA00022741"/>
    </source>
</evidence>
<evidence type="ECO:0000256" key="3">
    <source>
        <dbReference type="ARBA" id="ARBA00022553"/>
    </source>
</evidence>
<keyword evidence="9" id="KW-0812">Transmembrane</keyword>
<evidence type="ECO:0000256" key="9">
    <source>
        <dbReference type="SAM" id="Phobius"/>
    </source>
</evidence>
<dbReference type="CDD" id="cd00082">
    <property type="entry name" value="HisKA"/>
    <property type="match status" value="1"/>
</dbReference>
<sequence length="670" mass="74415">MLLRMMKTVFRFAVSVKCPLSILSTPHSVAIPRKKPRNAVLFLCLLASVKVFAAEPLNQSAHSGLTDPEVVAQVAIEEPSYQVVDVGVLAIRGYKATINRWQPLMGWLETQIPNSYFRLHPLTLDELAKGVETQGLDFVITNPGQSVLLARQYSLTWLATLRSPLNNGAAMQVGSALVVRADSPYHTLSDLKGRRLGIVSKNAFGGYLTLVYEAQLKGIDLPRFVGEIIPLGFPLDNLIYQLDNRKNSTERHQQLDAAVVPVCQLEQMQTEGLINIAHYRVLDNQAPAGFNCQVSTHLYPNWSMAKTNHASQSLAKSVTQALLALPEDHLAAKSADSAGWTTAVSQLAIDQLLKDLDMHPLQAPWWQRAWQWIKLHQQWAWLVLGILVLLNVYHFWLEYRFSRRGRELINTQRQLNENRALLEHAQRIAIAGELGASLSHELNQPLAAIGHYCHGAEVRLQRGTSPEELQSVLALIQQEVTRADSIISRLRNLLKKRPVSKQPLYLHELVNETVPLLAYEFEQHQINLAVNVSGEPYLQSLDEVGMQQLLLNLLKNAADACVQRLELEPSGTEQIITQKPYAPTIDIDLRYQERTLLLTVTDNGTGLTEAASLLMQAFYSTKSEGLGLGLVICRDIAESHGGTFSLESAMGGGCQAQVAIPRKPEPNGAL</sequence>
<evidence type="ECO:0000256" key="4">
    <source>
        <dbReference type="ARBA" id="ARBA00022679"/>
    </source>
</evidence>
<dbReference type="InterPro" id="IPR005467">
    <property type="entry name" value="His_kinase_dom"/>
</dbReference>
<evidence type="ECO:0000256" key="1">
    <source>
        <dbReference type="ARBA" id="ARBA00000085"/>
    </source>
</evidence>
<evidence type="ECO:0000256" key="7">
    <source>
        <dbReference type="ARBA" id="ARBA00022840"/>
    </source>
</evidence>
<dbReference type="InterPro" id="IPR004358">
    <property type="entry name" value="Sig_transdc_His_kin-like_C"/>
</dbReference>
<dbReference type="Pfam" id="PF00512">
    <property type="entry name" value="HisKA"/>
    <property type="match status" value="1"/>
</dbReference>
<dbReference type="PROSITE" id="PS50109">
    <property type="entry name" value="HIS_KIN"/>
    <property type="match status" value="1"/>
</dbReference>
<reference evidence="11" key="1">
    <citation type="submission" date="2023-08" db="EMBL/GenBank/DDBJ databases">
        <title>Complete genome sequence of Shewanella oncorhynchi Z-P2, a siderophore putrebactin-producing bacterium.</title>
        <authorList>
            <person name="Zhang Y."/>
        </authorList>
    </citation>
    <scope>NUCLEOTIDE SEQUENCE</scope>
    <source>
        <strain evidence="11">Z-P2</strain>
    </source>
</reference>
<dbReference type="SUPFAM" id="SSF55874">
    <property type="entry name" value="ATPase domain of HSP90 chaperone/DNA topoisomerase II/histidine kinase"/>
    <property type="match status" value="1"/>
</dbReference>
<evidence type="ECO:0000256" key="6">
    <source>
        <dbReference type="ARBA" id="ARBA00022777"/>
    </source>
</evidence>
<keyword evidence="6" id="KW-0418">Kinase</keyword>
<dbReference type="GO" id="GO:0000155">
    <property type="term" value="F:phosphorelay sensor kinase activity"/>
    <property type="evidence" value="ECO:0007669"/>
    <property type="project" value="InterPro"/>
</dbReference>
<dbReference type="Gene3D" id="1.10.287.130">
    <property type="match status" value="1"/>
</dbReference>
<name>A0AA50KDQ7_9GAMM</name>
<dbReference type="PRINTS" id="PR00344">
    <property type="entry name" value="BCTRLSENSOR"/>
</dbReference>
<accession>A0AA50KDQ7</accession>
<dbReference type="RefSeq" id="WP_306683327.1">
    <property type="nucleotide sequence ID" value="NZ_CP132914.1"/>
</dbReference>
<keyword evidence="7" id="KW-0067">ATP-binding</keyword>
<organism evidence="11">
    <name type="scientific">Shewanella oncorhynchi</name>
    <dbReference type="NCBI Taxonomy" id="2726434"/>
    <lineage>
        <taxon>Bacteria</taxon>
        <taxon>Pseudomonadati</taxon>
        <taxon>Pseudomonadota</taxon>
        <taxon>Gammaproteobacteria</taxon>
        <taxon>Alteromonadales</taxon>
        <taxon>Shewanellaceae</taxon>
        <taxon>Shewanella</taxon>
    </lineage>
</organism>
<evidence type="ECO:0000256" key="2">
    <source>
        <dbReference type="ARBA" id="ARBA00012438"/>
    </source>
</evidence>
<dbReference type="InterPro" id="IPR003661">
    <property type="entry name" value="HisK_dim/P_dom"/>
</dbReference>
<feature type="transmembrane region" description="Helical" evidence="9">
    <location>
        <begin position="379"/>
        <end position="397"/>
    </location>
</feature>
<comment type="catalytic activity">
    <reaction evidence="1">
        <text>ATP + protein L-histidine = ADP + protein N-phospho-L-histidine.</text>
        <dbReference type="EC" id="2.7.13.3"/>
    </reaction>
</comment>
<proteinExistence type="predicted"/>
<dbReference type="EC" id="2.7.13.3" evidence="2"/>
<dbReference type="SUPFAM" id="SSF53850">
    <property type="entry name" value="Periplasmic binding protein-like II"/>
    <property type="match status" value="1"/>
</dbReference>
<dbReference type="AlphaFoldDB" id="A0AA50KDQ7"/>
<gene>
    <name evidence="11" type="ORF">RA178_18835</name>
</gene>
<evidence type="ECO:0000313" key="11">
    <source>
        <dbReference type="EMBL" id="WMB72451.1"/>
    </source>
</evidence>
<protein>
    <recommendedName>
        <fullName evidence="2">histidine kinase</fullName>
        <ecNumber evidence="2">2.7.13.3</ecNumber>
    </recommendedName>
</protein>
<dbReference type="SMART" id="SM00387">
    <property type="entry name" value="HATPase_c"/>
    <property type="match status" value="1"/>
</dbReference>
<evidence type="ECO:0000256" key="8">
    <source>
        <dbReference type="ARBA" id="ARBA00023012"/>
    </source>
</evidence>
<dbReference type="InterPro" id="IPR036097">
    <property type="entry name" value="HisK_dim/P_sf"/>
</dbReference>
<dbReference type="Pfam" id="PF02518">
    <property type="entry name" value="HATPase_c"/>
    <property type="match status" value="1"/>
</dbReference>
<dbReference type="GO" id="GO:0005524">
    <property type="term" value="F:ATP binding"/>
    <property type="evidence" value="ECO:0007669"/>
    <property type="project" value="UniProtKB-KW"/>
</dbReference>
<keyword evidence="9" id="KW-0472">Membrane</keyword>
<keyword evidence="3" id="KW-0597">Phosphoprotein</keyword>
<dbReference type="GeneID" id="301341284"/>
<dbReference type="InterPro" id="IPR003594">
    <property type="entry name" value="HATPase_dom"/>
</dbReference>
<dbReference type="InterPro" id="IPR036890">
    <property type="entry name" value="HATPase_C_sf"/>
</dbReference>
<keyword evidence="5" id="KW-0547">Nucleotide-binding</keyword>
<keyword evidence="4" id="KW-0808">Transferase</keyword>
<dbReference type="SMART" id="SM00388">
    <property type="entry name" value="HisKA"/>
    <property type="match status" value="1"/>
</dbReference>
<dbReference type="KEGG" id="sog:RA178_18835"/>
<dbReference type="Gene3D" id="3.30.565.10">
    <property type="entry name" value="Histidine kinase-like ATPase, C-terminal domain"/>
    <property type="match status" value="1"/>
</dbReference>
<keyword evidence="9" id="KW-1133">Transmembrane helix</keyword>
<dbReference type="Pfam" id="PF12974">
    <property type="entry name" value="Phosphonate-bd"/>
    <property type="match status" value="1"/>
</dbReference>
<dbReference type="Gene3D" id="3.40.190.10">
    <property type="entry name" value="Periplasmic binding protein-like II"/>
    <property type="match status" value="1"/>
</dbReference>
<feature type="domain" description="Histidine kinase" evidence="10">
    <location>
        <begin position="437"/>
        <end position="664"/>
    </location>
</feature>
<keyword evidence="8" id="KW-0902">Two-component regulatory system</keyword>
<evidence type="ECO:0000259" key="10">
    <source>
        <dbReference type="PROSITE" id="PS50109"/>
    </source>
</evidence>
<dbReference type="EMBL" id="CP132914">
    <property type="protein sequence ID" value="WMB72451.1"/>
    <property type="molecule type" value="Genomic_DNA"/>
</dbReference>
<dbReference type="Proteomes" id="UP001236800">
    <property type="component" value="Chromosome"/>
</dbReference>